<organism evidence="15 16">
    <name type="scientific">Dinoponera quadriceps</name>
    <name type="common">South American ant</name>
    <dbReference type="NCBI Taxonomy" id="609295"/>
    <lineage>
        <taxon>Eukaryota</taxon>
        <taxon>Metazoa</taxon>
        <taxon>Ecdysozoa</taxon>
        <taxon>Arthropoda</taxon>
        <taxon>Hexapoda</taxon>
        <taxon>Insecta</taxon>
        <taxon>Pterygota</taxon>
        <taxon>Neoptera</taxon>
        <taxon>Endopterygota</taxon>
        <taxon>Hymenoptera</taxon>
        <taxon>Apocrita</taxon>
        <taxon>Aculeata</taxon>
        <taxon>Formicoidea</taxon>
        <taxon>Formicidae</taxon>
        <taxon>Ponerinae</taxon>
        <taxon>Ponerini</taxon>
        <taxon>Dinoponera</taxon>
    </lineage>
</organism>
<feature type="region of interest" description="Disordered" evidence="12">
    <location>
        <begin position="387"/>
        <end position="427"/>
    </location>
</feature>
<dbReference type="RefSeq" id="XP_014477332.1">
    <property type="nucleotide sequence ID" value="XM_014621846.1"/>
</dbReference>
<dbReference type="PRINTS" id="PR00237">
    <property type="entry name" value="GPCRRHODOPSN"/>
</dbReference>
<dbReference type="PANTHER" id="PTHR24248">
    <property type="entry name" value="ADRENERGIC RECEPTOR-RELATED G-PROTEIN COUPLED RECEPTOR"/>
    <property type="match status" value="1"/>
</dbReference>
<reference evidence="16" key="1">
    <citation type="submission" date="2025-08" db="UniProtKB">
        <authorList>
            <consortium name="RefSeq"/>
        </authorList>
    </citation>
    <scope>IDENTIFICATION</scope>
</reference>
<evidence type="ECO:0000256" key="1">
    <source>
        <dbReference type="ARBA" id="ARBA00004651"/>
    </source>
</evidence>
<keyword evidence="3" id="KW-1003">Cell membrane</keyword>
<evidence type="ECO:0000256" key="4">
    <source>
        <dbReference type="ARBA" id="ARBA00022692"/>
    </source>
</evidence>
<accession>A0A6P3XGF3</accession>
<evidence type="ECO:0000256" key="3">
    <source>
        <dbReference type="ARBA" id="ARBA00022475"/>
    </source>
</evidence>
<dbReference type="CTD" id="31626"/>
<dbReference type="GO" id="GO:0043410">
    <property type="term" value="P:positive regulation of MAPK cascade"/>
    <property type="evidence" value="ECO:0007669"/>
    <property type="project" value="TreeGrafter"/>
</dbReference>
<feature type="transmembrane region" description="Helical" evidence="13">
    <location>
        <begin position="328"/>
        <end position="350"/>
    </location>
</feature>
<protein>
    <submittedName>
        <fullName evidence="16">Octopamine receptor 1</fullName>
    </submittedName>
</protein>
<dbReference type="SMART" id="SM01381">
    <property type="entry name" value="7TM_GPCR_Srsx"/>
    <property type="match status" value="1"/>
</dbReference>
<evidence type="ECO:0000256" key="6">
    <source>
        <dbReference type="ARBA" id="ARBA00023040"/>
    </source>
</evidence>
<keyword evidence="8" id="KW-1015">Disulfide bond</keyword>
<keyword evidence="9 11" id="KW-0675">Receptor</keyword>
<feature type="transmembrane region" description="Helical" evidence="13">
    <location>
        <begin position="202"/>
        <end position="223"/>
    </location>
</feature>
<feature type="compositionally biased region" description="Basic and acidic residues" evidence="12">
    <location>
        <begin position="387"/>
        <end position="400"/>
    </location>
</feature>
<evidence type="ECO:0000259" key="14">
    <source>
        <dbReference type="PROSITE" id="PS50262"/>
    </source>
</evidence>
<feature type="transmembrane region" description="Helical" evidence="13">
    <location>
        <begin position="295"/>
        <end position="316"/>
    </location>
</feature>
<keyword evidence="4 11" id="KW-0812">Transmembrane</keyword>
<name>A0A6P3XGF3_DINQU</name>
<feature type="domain" description="G-protein coupled receptors family 1 profile" evidence="14">
    <location>
        <begin position="102"/>
        <end position="348"/>
    </location>
</feature>
<evidence type="ECO:0000313" key="16">
    <source>
        <dbReference type="RefSeq" id="XP_014477332.1"/>
    </source>
</evidence>
<dbReference type="SUPFAM" id="SSF81321">
    <property type="entry name" value="Family A G protein-coupled receptor-like"/>
    <property type="match status" value="1"/>
</dbReference>
<dbReference type="GO" id="GO:0071880">
    <property type="term" value="P:adenylate cyclase-activating adrenergic receptor signaling pathway"/>
    <property type="evidence" value="ECO:0007669"/>
    <property type="project" value="TreeGrafter"/>
</dbReference>
<evidence type="ECO:0000256" key="11">
    <source>
        <dbReference type="RuleBase" id="RU000688"/>
    </source>
</evidence>
<dbReference type="GO" id="GO:0004993">
    <property type="term" value="F:G protein-coupled serotonin receptor activity"/>
    <property type="evidence" value="ECO:0007669"/>
    <property type="project" value="UniProtKB-ARBA"/>
</dbReference>
<dbReference type="PROSITE" id="PS50262">
    <property type="entry name" value="G_PROTEIN_RECEP_F1_2"/>
    <property type="match status" value="1"/>
</dbReference>
<feature type="transmembrane region" description="Helical" evidence="13">
    <location>
        <begin position="243"/>
        <end position="266"/>
    </location>
</feature>
<dbReference type="GeneID" id="106745869"/>
<evidence type="ECO:0000256" key="8">
    <source>
        <dbReference type="ARBA" id="ARBA00023157"/>
    </source>
</evidence>
<dbReference type="PANTHER" id="PTHR24248:SF199">
    <property type="entry name" value="IP13425P-RELATED"/>
    <property type="match status" value="1"/>
</dbReference>
<sequence length="427" mass="49028">MHDLRQRIVNEYHRQIIQQILQNARDDVSSKILIILWKLVMVVISNVYYVDTNMYLESSDIGEETSRNTSMAPPGNMPGPTDGKDVFWILVDCFLFVAIVLGNVLTIVAIAMTRRLRNVVSNYFVLNLAVSDLLVGVSLPYHLAFYMDDQLSHEKLICVLRFVLISVACGGSIMNIMVIAIDRYVAIVHPLSYNAYATTKRMLLIVAGTWICTVGMSSIPIYWNRFDESSTCEFETVLPRDYIVAIQMPLFLLTWVTMFLLYTKIWKEAKMCARRMNLSIVSSFTEKNDRKSVQVVLMILGCFSICWLPYFIVACMRSFDWMRDSTDIWYKVTFALALANSGMNPLIYAWKNTSFRRAFQRILRLKSPNNKLNSSLKVFLEQQRNEIRSKQKDADSEHRVSGNSGGYPANEEQQPAEEARVEENTTL</sequence>
<dbReference type="Gene3D" id="1.20.1070.10">
    <property type="entry name" value="Rhodopsin 7-helix transmembrane proteins"/>
    <property type="match status" value="1"/>
</dbReference>
<evidence type="ECO:0000256" key="12">
    <source>
        <dbReference type="SAM" id="MobiDB-lite"/>
    </source>
</evidence>
<dbReference type="InterPro" id="IPR000276">
    <property type="entry name" value="GPCR_Rhodpsn"/>
</dbReference>
<evidence type="ECO:0000256" key="2">
    <source>
        <dbReference type="ARBA" id="ARBA00010663"/>
    </source>
</evidence>
<dbReference type="PROSITE" id="PS00237">
    <property type="entry name" value="G_PROTEIN_RECEP_F1_1"/>
    <property type="match status" value="1"/>
</dbReference>
<evidence type="ECO:0000256" key="5">
    <source>
        <dbReference type="ARBA" id="ARBA00022989"/>
    </source>
</evidence>
<dbReference type="CDD" id="cd14967">
    <property type="entry name" value="7tmA_amine_R-like"/>
    <property type="match status" value="1"/>
</dbReference>
<keyword evidence="7 13" id="KW-0472">Membrane</keyword>
<dbReference type="OrthoDB" id="10042731at2759"/>
<dbReference type="KEGG" id="dqu:106745869"/>
<evidence type="ECO:0000256" key="9">
    <source>
        <dbReference type="ARBA" id="ARBA00023170"/>
    </source>
</evidence>
<feature type="transmembrane region" description="Helical" evidence="13">
    <location>
        <begin position="159"/>
        <end position="181"/>
    </location>
</feature>
<evidence type="ECO:0000313" key="15">
    <source>
        <dbReference type="Proteomes" id="UP000515204"/>
    </source>
</evidence>
<evidence type="ECO:0000256" key="7">
    <source>
        <dbReference type="ARBA" id="ARBA00023136"/>
    </source>
</evidence>
<keyword evidence="10 11" id="KW-0807">Transducer</keyword>
<dbReference type="GO" id="GO:0005886">
    <property type="term" value="C:plasma membrane"/>
    <property type="evidence" value="ECO:0007669"/>
    <property type="project" value="UniProtKB-SubCell"/>
</dbReference>
<gene>
    <name evidence="16" type="primary">LOC106745869</name>
</gene>
<feature type="compositionally biased region" description="Basic and acidic residues" evidence="12">
    <location>
        <begin position="417"/>
        <end position="427"/>
    </location>
</feature>
<dbReference type="Pfam" id="PF00001">
    <property type="entry name" value="7tm_1"/>
    <property type="match status" value="1"/>
</dbReference>
<dbReference type="InterPro" id="IPR017452">
    <property type="entry name" value="GPCR_Rhodpsn_7TM"/>
</dbReference>
<proteinExistence type="inferred from homology"/>
<evidence type="ECO:0000256" key="13">
    <source>
        <dbReference type="SAM" id="Phobius"/>
    </source>
</evidence>
<feature type="transmembrane region" description="Helical" evidence="13">
    <location>
        <begin position="32"/>
        <end position="50"/>
    </location>
</feature>
<feature type="transmembrane region" description="Helical" evidence="13">
    <location>
        <begin position="124"/>
        <end position="147"/>
    </location>
</feature>
<keyword evidence="15" id="KW-1185">Reference proteome</keyword>
<keyword evidence="6 11" id="KW-0297">G-protein coupled receptor</keyword>
<keyword evidence="5 13" id="KW-1133">Transmembrane helix</keyword>
<feature type="transmembrane region" description="Helical" evidence="13">
    <location>
        <begin position="86"/>
        <end position="112"/>
    </location>
</feature>
<dbReference type="Proteomes" id="UP000515204">
    <property type="component" value="Unplaced"/>
</dbReference>
<evidence type="ECO:0000256" key="10">
    <source>
        <dbReference type="ARBA" id="ARBA00023224"/>
    </source>
</evidence>
<dbReference type="AlphaFoldDB" id="A0A6P3XGF3"/>
<comment type="similarity">
    <text evidence="2 11">Belongs to the G-protein coupled receptor 1 family.</text>
</comment>
<comment type="subcellular location">
    <subcellularLocation>
        <location evidence="1">Cell membrane</location>
        <topology evidence="1">Multi-pass membrane protein</topology>
    </subcellularLocation>
</comment>